<dbReference type="Pfam" id="PF13649">
    <property type="entry name" value="Methyltransf_25"/>
    <property type="match status" value="1"/>
</dbReference>
<evidence type="ECO:0000256" key="1">
    <source>
        <dbReference type="ARBA" id="ARBA00001946"/>
    </source>
</evidence>
<evidence type="ECO:0000256" key="11">
    <source>
        <dbReference type="ARBA" id="ARBA00035025"/>
    </source>
</evidence>
<dbReference type="GO" id="GO:0032259">
    <property type="term" value="P:methylation"/>
    <property type="evidence" value="ECO:0007669"/>
    <property type="project" value="UniProtKB-KW"/>
</dbReference>
<keyword evidence="15" id="KW-1185">Reference proteome</keyword>
<reference evidence="14 15" key="1">
    <citation type="submission" date="2023-09" db="EMBL/GenBank/DDBJ databases">
        <authorList>
            <person name="Rey-Velasco X."/>
        </authorList>
    </citation>
    <scope>NUCLEOTIDE SEQUENCE [LARGE SCALE GENOMIC DNA]</scope>
    <source>
        <strain evidence="14 15">W335</strain>
    </source>
</reference>
<dbReference type="PANTHER" id="PTHR21404:SF3">
    <property type="entry name" value="SMALL RNA 2'-O-METHYLTRANSFERASE"/>
    <property type="match status" value="1"/>
</dbReference>
<proteinExistence type="inferred from homology"/>
<dbReference type="Proteomes" id="UP001251857">
    <property type="component" value="Unassembled WGS sequence"/>
</dbReference>
<evidence type="ECO:0000313" key="15">
    <source>
        <dbReference type="Proteomes" id="UP001251857"/>
    </source>
</evidence>
<keyword evidence="9" id="KW-0694">RNA-binding</keyword>
<evidence type="ECO:0000256" key="6">
    <source>
        <dbReference type="ARBA" id="ARBA00022691"/>
    </source>
</evidence>
<dbReference type="InterPro" id="IPR026610">
    <property type="entry name" value="Hen1"/>
</dbReference>
<protein>
    <recommendedName>
        <fullName evidence="3">Small RNA 2'-O-methyltransferase</fullName>
        <ecNumber evidence="11">2.1.1.386</ecNumber>
    </recommendedName>
</protein>
<keyword evidence="4 14" id="KW-0489">Methyltransferase</keyword>
<dbReference type="EMBL" id="JAVRIB010000003">
    <property type="protein sequence ID" value="MDT0634020.1"/>
    <property type="molecule type" value="Genomic_DNA"/>
</dbReference>
<evidence type="ECO:0000256" key="10">
    <source>
        <dbReference type="ARBA" id="ARBA00023158"/>
    </source>
</evidence>
<evidence type="ECO:0000256" key="9">
    <source>
        <dbReference type="ARBA" id="ARBA00022884"/>
    </source>
</evidence>
<keyword evidence="10" id="KW-0943">RNA-mediated gene silencing</keyword>
<comment type="caution">
    <text evidence="14">The sequence shown here is derived from an EMBL/GenBank/DDBJ whole genome shotgun (WGS) entry which is preliminary data.</text>
</comment>
<dbReference type="RefSeq" id="WP_311651757.1">
    <property type="nucleotide sequence ID" value="NZ_JAVRIB010000003.1"/>
</dbReference>
<feature type="domain" description="Methyltransferase" evidence="13">
    <location>
        <begin position="25"/>
        <end position="123"/>
    </location>
</feature>
<evidence type="ECO:0000256" key="5">
    <source>
        <dbReference type="ARBA" id="ARBA00022679"/>
    </source>
</evidence>
<dbReference type="EC" id="2.1.1.386" evidence="11"/>
<evidence type="ECO:0000313" key="14">
    <source>
        <dbReference type="EMBL" id="MDT0634020.1"/>
    </source>
</evidence>
<evidence type="ECO:0000256" key="7">
    <source>
        <dbReference type="ARBA" id="ARBA00022723"/>
    </source>
</evidence>
<dbReference type="GO" id="GO:0008168">
    <property type="term" value="F:methyltransferase activity"/>
    <property type="evidence" value="ECO:0007669"/>
    <property type="project" value="UniProtKB-KW"/>
</dbReference>
<keyword evidence="6" id="KW-0949">S-adenosyl-L-methionine</keyword>
<dbReference type="InterPro" id="IPR041698">
    <property type="entry name" value="Methyltransf_25"/>
</dbReference>
<evidence type="ECO:0000256" key="4">
    <source>
        <dbReference type="ARBA" id="ARBA00022603"/>
    </source>
</evidence>
<organism evidence="14 15">
    <name type="scientific">Spectribacter hydrogenoxidans</name>
    <dbReference type="NCBI Taxonomy" id="3075608"/>
    <lineage>
        <taxon>Bacteria</taxon>
        <taxon>Pseudomonadati</taxon>
        <taxon>Pseudomonadota</taxon>
        <taxon>Gammaproteobacteria</taxon>
        <taxon>Salinisphaerales</taxon>
        <taxon>Salinisphaeraceae</taxon>
        <taxon>Spectribacter</taxon>
    </lineage>
</organism>
<evidence type="ECO:0000256" key="3">
    <source>
        <dbReference type="ARBA" id="ARBA00021330"/>
    </source>
</evidence>
<comment type="cofactor">
    <cofactor evidence="1">
        <name>Mg(2+)</name>
        <dbReference type="ChEBI" id="CHEBI:18420"/>
    </cofactor>
</comment>
<evidence type="ECO:0000256" key="12">
    <source>
        <dbReference type="ARBA" id="ARBA00048418"/>
    </source>
</evidence>
<gene>
    <name evidence="14" type="ORF">RM532_03515</name>
</gene>
<evidence type="ECO:0000256" key="8">
    <source>
        <dbReference type="ARBA" id="ARBA00022842"/>
    </source>
</evidence>
<comment type="similarity">
    <text evidence="2">Belongs to the methyltransferase superfamily. HEN1 family.</text>
</comment>
<sequence length="200" mass="22752">MATALHQARFNAVIRELLADGARHVADLGCGRGELLQRLREHRQFTRLIGVDTDIRALARARMVLGIDLLRPDPDLHVCLHSFTDAMWPIPRVDAGVMLETIEHVDPGHLPQVEQAVFGRLRPRMLVMTTPNREYNRLHGLSPGQRRRPDHRFEWTRAQFQQWCTGVAQRQRYQVRFAGIGPSHPAFGSSSQLARFSIAA</sequence>
<keyword evidence="5" id="KW-0808">Transferase</keyword>
<dbReference type="InterPro" id="IPR029063">
    <property type="entry name" value="SAM-dependent_MTases_sf"/>
</dbReference>
<keyword evidence="7" id="KW-0479">Metal-binding</keyword>
<evidence type="ECO:0000256" key="2">
    <source>
        <dbReference type="ARBA" id="ARBA00009026"/>
    </source>
</evidence>
<dbReference type="PANTHER" id="PTHR21404">
    <property type="entry name" value="HEN1"/>
    <property type="match status" value="1"/>
</dbReference>
<accession>A0ABU3BXH8</accession>
<name>A0ABU3BXH8_9GAMM</name>
<keyword evidence="8" id="KW-0460">Magnesium</keyword>
<dbReference type="SUPFAM" id="SSF53335">
    <property type="entry name" value="S-adenosyl-L-methionine-dependent methyltransferases"/>
    <property type="match status" value="1"/>
</dbReference>
<evidence type="ECO:0000259" key="13">
    <source>
        <dbReference type="Pfam" id="PF13649"/>
    </source>
</evidence>
<dbReference type="Gene3D" id="3.40.50.150">
    <property type="entry name" value="Vaccinia Virus protein VP39"/>
    <property type="match status" value="1"/>
</dbReference>
<comment type="catalytic activity">
    <reaction evidence="12">
        <text>small RNA 3'-end nucleotide + S-adenosyl-L-methionine = small RNA 3'-end 2'-O-methylnucleotide + S-adenosyl-L-homocysteine + H(+)</text>
        <dbReference type="Rhea" id="RHEA:37887"/>
        <dbReference type="Rhea" id="RHEA-COMP:10415"/>
        <dbReference type="Rhea" id="RHEA-COMP:10416"/>
        <dbReference type="ChEBI" id="CHEBI:15378"/>
        <dbReference type="ChEBI" id="CHEBI:57856"/>
        <dbReference type="ChEBI" id="CHEBI:59789"/>
        <dbReference type="ChEBI" id="CHEBI:74896"/>
        <dbReference type="ChEBI" id="CHEBI:74898"/>
        <dbReference type="EC" id="2.1.1.386"/>
    </reaction>
</comment>